<reference evidence="6" key="1">
    <citation type="submission" date="2021-02" db="EMBL/GenBank/DDBJ databases">
        <authorList>
            <person name="Nowell W R."/>
        </authorList>
    </citation>
    <scope>NUCLEOTIDE SEQUENCE</scope>
</reference>
<keyword evidence="2" id="KW-0044">Antibiotic</keyword>
<dbReference type="InterPro" id="IPR043708">
    <property type="entry name" value="DUF5648"/>
</dbReference>
<evidence type="ECO:0000313" key="7">
    <source>
        <dbReference type="Proteomes" id="UP000663868"/>
    </source>
</evidence>
<comment type="caution">
    <text evidence="6">The sequence shown here is derived from an EMBL/GenBank/DDBJ whole genome shotgun (WGS) entry which is preliminary data.</text>
</comment>
<evidence type="ECO:0000313" key="6">
    <source>
        <dbReference type="EMBL" id="CAF3821308.1"/>
    </source>
</evidence>
<gene>
    <name evidence="5" type="ORF">IZO911_LOCUS12886</name>
    <name evidence="6" type="ORF">KXQ929_LOCUS18257</name>
</gene>
<feature type="signal peptide" evidence="3">
    <location>
        <begin position="1"/>
        <end position="23"/>
    </location>
</feature>
<dbReference type="GO" id="GO:0042742">
    <property type="term" value="P:defense response to bacterium"/>
    <property type="evidence" value="ECO:0007669"/>
    <property type="project" value="UniProtKB-KW"/>
</dbReference>
<sequence length="291" mass="32798">MKVCHFLFSILLLNAYFYGWIHAQNVDLTSCISQQWIACGISVGTAIYKKYNSWSDIDEKQAFGTTCKSQFKSGFYDWEWVWSGKFWCPSLSATVMGESTKWKSRNGAIEHAIQDYVTKMTSVGLLKPPQLIDAPRGLVPFYRYSQNGYSHFYTIDPNEIGTVTPGSTGRGNYVFEGSVGRIYDSPGPDPSLTLALYRYINIRSGQHFYTTNWQEIGTNTVGASIGDLKHEGIAGYIYSTMQPDTRPLYRYYERSHDAHFYTPDANEIGTTTPGTAGRYGYVFEGIIGYVA</sequence>
<evidence type="ECO:0000256" key="3">
    <source>
        <dbReference type="SAM" id="SignalP"/>
    </source>
</evidence>
<proteinExistence type="predicted"/>
<feature type="domain" description="DUF5648" evidence="4">
    <location>
        <begin position="143"/>
        <end position="290"/>
    </location>
</feature>
<evidence type="ECO:0000256" key="1">
    <source>
        <dbReference type="ARBA" id="ARBA00022529"/>
    </source>
</evidence>
<keyword evidence="3" id="KW-0732">Signal</keyword>
<dbReference type="Proteomes" id="UP000663868">
    <property type="component" value="Unassembled WGS sequence"/>
</dbReference>
<dbReference type="AlphaFoldDB" id="A0A819CPD4"/>
<dbReference type="EMBL" id="CAJOBB010001182">
    <property type="protein sequence ID" value="CAF3821308.1"/>
    <property type="molecule type" value="Genomic_DNA"/>
</dbReference>
<feature type="chain" id="PRO_5036234868" description="DUF5648 domain-containing protein" evidence="3">
    <location>
        <begin position="24"/>
        <end position="291"/>
    </location>
</feature>
<dbReference type="InterPro" id="IPR038539">
    <property type="entry name" value="Anti-LPS_factor/Scygonadin_sf"/>
</dbReference>
<evidence type="ECO:0000259" key="4">
    <source>
        <dbReference type="Pfam" id="PF18885"/>
    </source>
</evidence>
<dbReference type="Pfam" id="PF18885">
    <property type="entry name" value="DUF5648"/>
    <property type="match status" value="1"/>
</dbReference>
<protein>
    <recommendedName>
        <fullName evidence="4">DUF5648 domain-containing protein</fullName>
    </recommendedName>
</protein>
<dbReference type="InterPro" id="IPR024509">
    <property type="entry name" value="Anti-LPS_factor/Scygonadin"/>
</dbReference>
<evidence type="ECO:0000313" key="5">
    <source>
        <dbReference type="EMBL" id="CAF0913083.1"/>
    </source>
</evidence>
<keyword evidence="1" id="KW-0929">Antimicrobial</keyword>
<dbReference type="EMBL" id="CAJNOE010000101">
    <property type="protein sequence ID" value="CAF0913083.1"/>
    <property type="molecule type" value="Genomic_DNA"/>
</dbReference>
<dbReference type="Pfam" id="PF11630">
    <property type="entry name" value="Anti-LPS-SCYG"/>
    <property type="match status" value="1"/>
</dbReference>
<dbReference type="Gene3D" id="3.30.160.320">
    <property type="match status" value="1"/>
</dbReference>
<accession>A0A819CPD4</accession>
<dbReference type="Proteomes" id="UP000663860">
    <property type="component" value="Unassembled WGS sequence"/>
</dbReference>
<organism evidence="6 7">
    <name type="scientific">Adineta steineri</name>
    <dbReference type="NCBI Taxonomy" id="433720"/>
    <lineage>
        <taxon>Eukaryota</taxon>
        <taxon>Metazoa</taxon>
        <taxon>Spiralia</taxon>
        <taxon>Gnathifera</taxon>
        <taxon>Rotifera</taxon>
        <taxon>Eurotatoria</taxon>
        <taxon>Bdelloidea</taxon>
        <taxon>Adinetida</taxon>
        <taxon>Adinetidae</taxon>
        <taxon>Adineta</taxon>
    </lineage>
</organism>
<name>A0A819CPD4_9BILA</name>
<evidence type="ECO:0000256" key="2">
    <source>
        <dbReference type="ARBA" id="ARBA00023022"/>
    </source>
</evidence>